<gene>
    <name evidence="4" type="ORF">E0Z10_g3609</name>
</gene>
<evidence type="ECO:0000313" key="5">
    <source>
        <dbReference type="Proteomes" id="UP000297716"/>
    </source>
</evidence>
<dbReference type="Pfam" id="PF00144">
    <property type="entry name" value="Beta-lactamase"/>
    <property type="match status" value="1"/>
</dbReference>
<organism evidence="4 5">
    <name type="scientific">Xylaria hypoxylon</name>
    <dbReference type="NCBI Taxonomy" id="37992"/>
    <lineage>
        <taxon>Eukaryota</taxon>
        <taxon>Fungi</taxon>
        <taxon>Dikarya</taxon>
        <taxon>Ascomycota</taxon>
        <taxon>Pezizomycotina</taxon>
        <taxon>Sordariomycetes</taxon>
        <taxon>Xylariomycetidae</taxon>
        <taxon>Xylariales</taxon>
        <taxon>Xylariaceae</taxon>
        <taxon>Xylaria</taxon>
    </lineage>
</organism>
<dbReference type="STRING" id="37992.A0A4Z0Z0C6"/>
<dbReference type="InterPro" id="IPR036812">
    <property type="entry name" value="NAD(P)_OxRdtase_dom_sf"/>
</dbReference>
<feature type="domain" description="Beta-lactamase-related" evidence="2">
    <location>
        <begin position="4"/>
        <end position="216"/>
    </location>
</feature>
<dbReference type="Gene3D" id="3.40.710.10">
    <property type="entry name" value="DD-peptidase/beta-lactamase superfamily"/>
    <property type="match status" value="1"/>
</dbReference>
<dbReference type="InterPro" id="IPR050523">
    <property type="entry name" value="AKR_Detox_Biosynth"/>
</dbReference>
<accession>A0A4Z0Z0C6</accession>
<evidence type="ECO:0008006" key="6">
    <source>
        <dbReference type="Google" id="ProtNLM"/>
    </source>
</evidence>
<dbReference type="InterPro" id="IPR023210">
    <property type="entry name" value="NADP_OxRdtase_dom"/>
</dbReference>
<dbReference type="Pfam" id="PF00248">
    <property type="entry name" value="Aldo_ket_red"/>
    <property type="match status" value="1"/>
</dbReference>
<evidence type="ECO:0000259" key="2">
    <source>
        <dbReference type="Pfam" id="PF00144"/>
    </source>
</evidence>
<proteinExistence type="predicted"/>
<dbReference type="Gene3D" id="3.20.20.100">
    <property type="entry name" value="NADP-dependent oxidoreductase domain"/>
    <property type="match status" value="1"/>
</dbReference>
<protein>
    <recommendedName>
        <fullName evidence="6">Beta-lactamase-related domain-containing protein</fullName>
    </recommendedName>
</protein>
<name>A0A4Z0Z0C6_9PEZI</name>
<dbReference type="Proteomes" id="UP000297716">
    <property type="component" value="Unassembled WGS sequence"/>
</dbReference>
<feature type="domain" description="NADP-dependent oxidoreductase" evidence="3">
    <location>
        <begin position="398"/>
        <end position="550"/>
    </location>
</feature>
<keyword evidence="1" id="KW-0560">Oxidoreductase</keyword>
<evidence type="ECO:0000313" key="4">
    <source>
        <dbReference type="EMBL" id="TGJ85181.1"/>
    </source>
</evidence>
<dbReference type="OrthoDB" id="5946976at2759"/>
<dbReference type="SUPFAM" id="SSF56601">
    <property type="entry name" value="beta-lactamase/transpeptidase-like"/>
    <property type="match status" value="1"/>
</dbReference>
<dbReference type="InterPro" id="IPR012338">
    <property type="entry name" value="Beta-lactam/transpept-like"/>
</dbReference>
<comment type="caution">
    <text evidence="4">The sequence shown here is derived from an EMBL/GenBank/DDBJ whole genome shotgun (WGS) entry which is preliminary data.</text>
</comment>
<sequence length="558" mass="62861">MSYAPVAGPLRASFNYNNISYEVLGQVLEKVTGLSYAHLLHQRIIEPLKLNRTFYAGEALDDNTAKSYAALANRSSHELPPWGYGDNLFIGAGGAIRSSVSDLLFLYKALMDAANSQVWTATTTNPFKLVPELFEGKVGVGSTSLREYSYASGWIRAQLPAMVHLFADYWPPTLLKSAESRLMIHHQGYIMGNAGIVTLFPETSTAIVVLGNSAGLTDAMRLFGQVLVETTFENEFNTTTYTRLAREARDYFIQYVHDRNKELLSNKTAQAPANPLSAYIGKYYNSIGSFFIEIMLSGDKLQVAFLGADIDTYDLQPYQTNSFYWILDFDESAKRARLPWFPPKYFVLKFGCRSEPSWWQFGEEIDMKCLTWKHEFTVPGDGEVFRKEVQGHGSSGTNAKEWAIIDSKVWAKPTLHKERILGELNTSIELLGISHVNTYYLHGPDRHTAFVEQCQAINDAYRSGKLKRFGISNIFPLEVEQMVHICKREDWLVPSVYQGHYNAISRGAEEELLPLLRKFGISFYAYSPAAGGMFCGTNTGDPASKKQGGRWREKVRNF</sequence>
<dbReference type="Gene3D" id="2.40.128.600">
    <property type="match status" value="1"/>
</dbReference>
<dbReference type="GO" id="GO:0016491">
    <property type="term" value="F:oxidoreductase activity"/>
    <property type="evidence" value="ECO:0007669"/>
    <property type="project" value="UniProtKB-KW"/>
</dbReference>
<dbReference type="EMBL" id="SKBN01000051">
    <property type="protein sequence ID" value="TGJ85181.1"/>
    <property type="molecule type" value="Genomic_DNA"/>
</dbReference>
<dbReference type="AlphaFoldDB" id="A0A4Z0Z0C6"/>
<evidence type="ECO:0000259" key="3">
    <source>
        <dbReference type="Pfam" id="PF00248"/>
    </source>
</evidence>
<evidence type="ECO:0000256" key="1">
    <source>
        <dbReference type="ARBA" id="ARBA00023002"/>
    </source>
</evidence>
<reference evidence="4 5" key="1">
    <citation type="submission" date="2019-03" db="EMBL/GenBank/DDBJ databases">
        <title>Draft genome sequence of Xylaria hypoxylon DSM 108379, a ubiquitous saprotrophic-parasitic fungi on hardwood.</title>
        <authorList>
            <person name="Buettner E."/>
            <person name="Leonhardt S."/>
            <person name="Gebauer A.M."/>
            <person name="Liers C."/>
            <person name="Hofrichter M."/>
            <person name="Kellner H."/>
        </authorList>
    </citation>
    <scope>NUCLEOTIDE SEQUENCE [LARGE SCALE GENOMIC DNA]</scope>
    <source>
        <strain evidence="4 5">DSM 108379</strain>
    </source>
</reference>
<dbReference type="SUPFAM" id="SSF51430">
    <property type="entry name" value="NAD(P)-linked oxidoreductase"/>
    <property type="match status" value="1"/>
</dbReference>
<keyword evidence="5" id="KW-1185">Reference proteome</keyword>
<dbReference type="PANTHER" id="PTHR43364:SF4">
    <property type="entry name" value="NAD(P)-LINKED OXIDOREDUCTASE SUPERFAMILY PROTEIN"/>
    <property type="match status" value="1"/>
</dbReference>
<dbReference type="PANTHER" id="PTHR43364">
    <property type="entry name" value="NADH-SPECIFIC METHYLGLYOXAL REDUCTASE-RELATED"/>
    <property type="match status" value="1"/>
</dbReference>
<dbReference type="InterPro" id="IPR001466">
    <property type="entry name" value="Beta-lactam-related"/>
</dbReference>